<keyword evidence="5" id="KW-1279">T cell receptor</keyword>
<dbReference type="InterPro" id="IPR036179">
    <property type="entry name" value="Ig-like_dom_sf"/>
</dbReference>
<keyword evidence="1" id="KW-0732">Signal</keyword>
<keyword evidence="3" id="KW-0675">Receptor</keyword>
<sequence>NQWIPSLHAPVLFFCTGNSFGDTIQPWFPEKHDFDGENVTLSCNYSLTSGTSVTIQWYRQYPGAKPEFLLLVTEYSSKSEPELRLYSEAKKEIKRVDLVIFSAAVSDSALYYCALQPTVTGNTSTREKHRDRDEDKEKEAVTDHYNIMRVRKIIG</sequence>
<evidence type="ECO:0000259" key="6">
    <source>
        <dbReference type="PROSITE" id="PS50835"/>
    </source>
</evidence>
<evidence type="ECO:0000313" key="7">
    <source>
        <dbReference type="Ensembl" id="ENSSGRP00000061382.1"/>
    </source>
</evidence>
<dbReference type="InterPro" id="IPR007110">
    <property type="entry name" value="Ig-like_dom"/>
</dbReference>
<dbReference type="PANTHER" id="PTHR19367:SF18">
    <property type="entry name" value="T CELL RECEPTOR ALPHA VARIABLE 16"/>
    <property type="match status" value="1"/>
</dbReference>
<proteinExistence type="predicted"/>
<keyword evidence="8" id="KW-1185">Reference proteome</keyword>
<keyword evidence="5" id="KW-0391">Immunity</keyword>
<evidence type="ECO:0000256" key="1">
    <source>
        <dbReference type="ARBA" id="ARBA00022729"/>
    </source>
</evidence>
<evidence type="ECO:0000256" key="5">
    <source>
        <dbReference type="ARBA" id="ARBA00043266"/>
    </source>
</evidence>
<evidence type="ECO:0000256" key="2">
    <source>
        <dbReference type="ARBA" id="ARBA00023130"/>
    </source>
</evidence>
<evidence type="ECO:0000313" key="8">
    <source>
        <dbReference type="Proteomes" id="UP000472262"/>
    </source>
</evidence>
<dbReference type="InterPro" id="IPR003599">
    <property type="entry name" value="Ig_sub"/>
</dbReference>
<feature type="domain" description="Ig-like" evidence="6">
    <location>
        <begin position="5"/>
        <end position="124"/>
    </location>
</feature>
<evidence type="ECO:0000256" key="3">
    <source>
        <dbReference type="ARBA" id="ARBA00023170"/>
    </source>
</evidence>
<dbReference type="GO" id="GO:0042101">
    <property type="term" value="C:T cell receptor complex"/>
    <property type="evidence" value="ECO:0007669"/>
    <property type="project" value="UniProtKB-KW"/>
</dbReference>
<dbReference type="SMART" id="SM00409">
    <property type="entry name" value="IG"/>
    <property type="match status" value="1"/>
</dbReference>
<accession>A0A672PDB5</accession>
<dbReference type="Pfam" id="PF07686">
    <property type="entry name" value="V-set"/>
    <property type="match status" value="1"/>
</dbReference>
<reference evidence="7" key="2">
    <citation type="submission" date="2025-09" db="UniProtKB">
        <authorList>
            <consortium name="Ensembl"/>
        </authorList>
    </citation>
    <scope>IDENTIFICATION</scope>
</reference>
<dbReference type="GO" id="GO:0002250">
    <property type="term" value="P:adaptive immune response"/>
    <property type="evidence" value="ECO:0007669"/>
    <property type="project" value="UniProtKB-KW"/>
</dbReference>
<dbReference type="SUPFAM" id="SSF48726">
    <property type="entry name" value="Immunoglobulin"/>
    <property type="match status" value="1"/>
</dbReference>
<dbReference type="Gene3D" id="2.60.40.10">
    <property type="entry name" value="Immunoglobulins"/>
    <property type="match status" value="1"/>
</dbReference>
<dbReference type="PROSITE" id="PS50835">
    <property type="entry name" value="IG_LIKE"/>
    <property type="match status" value="1"/>
</dbReference>
<organism evidence="7 8">
    <name type="scientific">Sinocyclocheilus grahami</name>
    <name type="common">Dianchi golden-line fish</name>
    <name type="synonym">Barbus grahami</name>
    <dbReference type="NCBI Taxonomy" id="75366"/>
    <lineage>
        <taxon>Eukaryota</taxon>
        <taxon>Metazoa</taxon>
        <taxon>Chordata</taxon>
        <taxon>Craniata</taxon>
        <taxon>Vertebrata</taxon>
        <taxon>Euteleostomi</taxon>
        <taxon>Actinopterygii</taxon>
        <taxon>Neopterygii</taxon>
        <taxon>Teleostei</taxon>
        <taxon>Ostariophysi</taxon>
        <taxon>Cypriniformes</taxon>
        <taxon>Cyprinidae</taxon>
        <taxon>Cyprininae</taxon>
        <taxon>Sinocyclocheilus</taxon>
    </lineage>
</organism>
<dbReference type="InterPro" id="IPR013106">
    <property type="entry name" value="Ig_V-set"/>
</dbReference>
<dbReference type="OMA" id="HYNIMRV"/>
<dbReference type="InParanoid" id="A0A672PDB5"/>
<evidence type="ECO:0000256" key="4">
    <source>
        <dbReference type="ARBA" id="ARBA00023319"/>
    </source>
</evidence>
<protein>
    <recommendedName>
        <fullName evidence="6">Ig-like domain-containing protein</fullName>
    </recommendedName>
</protein>
<dbReference type="SMART" id="SM00406">
    <property type="entry name" value="IGv"/>
    <property type="match status" value="1"/>
</dbReference>
<dbReference type="InterPro" id="IPR013783">
    <property type="entry name" value="Ig-like_fold"/>
</dbReference>
<keyword evidence="2" id="KW-1064">Adaptive immunity</keyword>
<reference evidence="7" key="1">
    <citation type="submission" date="2025-08" db="UniProtKB">
        <authorList>
            <consortium name="Ensembl"/>
        </authorList>
    </citation>
    <scope>IDENTIFICATION</scope>
</reference>
<name>A0A672PDB5_SINGR</name>
<dbReference type="PANTHER" id="PTHR19367">
    <property type="entry name" value="T-CELL RECEPTOR ALPHA CHAIN V REGION"/>
    <property type="match status" value="1"/>
</dbReference>
<keyword evidence="4" id="KW-0393">Immunoglobulin domain</keyword>
<dbReference type="InterPro" id="IPR051287">
    <property type="entry name" value="TCR_variable_region"/>
</dbReference>
<dbReference type="Proteomes" id="UP000472262">
    <property type="component" value="Unassembled WGS sequence"/>
</dbReference>
<dbReference type="Ensembl" id="ENSSGRT00000065486.1">
    <property type="protein sequence ID" value="ENSSGRP00000061382.1"/>
    <property type="gene ID" value="ENSSGRG00000031830.1"/>
</dbReference>
<dbReference type="AlphaFoldDB" id="A0A672PDB5"/>